<dbReference type="OrthoDB" id="5411518at2759"/>
<name>A0A8H3ISX4_9LECA</name>
<keyword evidence="2" id="KW-1185">Reference proteome</keyword>
<organism evidence="1 2">
    <name type="scientific">Imshaugia aleurites</name>
    <dbReference type="NCBI Taxonomy" id="172621"/>
    <lineage>
        <taxon>Eukaryota</taxon>
        <taxon>Fungi</taxon>
        <taxon>Dikarya</taxon>
        <taxon>Ascomycota</taxon>
        <taxon>Pezizomycotina</taxon>
        <taxon>Lecanoromycetes</taxon>
        <taxon>OSLEUM clade</taxon>
        <taxon>Lecanoromycetidae</taxon>
        <taxon>Lecanorales</taxon>
        <taxon>Lecanorineae</taxon>
        <taxon>Parmeliaceae</taxon>
        <taxon>Imshaugia</taxon>
    </lineage>
</organism>
<gene>
    <name evidence="1" type="ORF">IMSHALPRED_008231</name>
</gene>
<comment type="caution">
    <text evidence="1">The sequence shown here is derived from an EMBL/GenBank/DDBJ whole genome shotgun (WGS) entry which is preliminary data.</text>
</comment>
<evidence type="ECO:0000313" key="1">
    <source>
        <dbReference type="EMBL" id="CAF9930608.1"/>
    </source>
</evidence>
<sequence>MTLQQGLARTEEASHFEPDILFESWNKGQSYLPKDEDLRSSIISTFNLPHNDSYVYHATASVTLLQAQQAINHGEKAGLHAWYLDSEGKPLLPPPPVDVLAYTSIFAPNTATSKALIGFAANAKKGSIRSKVASHLRSLRVLPQNLTIPKSRNHINPYYDFWCWSCQNLEWTGPEEGTANIRTSHHILPIFMHHFGCVAPSYESLEVIKQSAGKRVVLEIGSGNGYWVYMLRRMGVSVKAVDNLQSEYRTMWIGDTLVADGEKYLRDEKGCKDAVLLLVYPIVSLDFTAKVLDAYKGDTICVVGTQNRSGYTAFRDRTIDEYMKAEKVDYEKTVQIPLPSFPGKDEALYIFERQTS</sequence>
<reference evidence="1" key="1">
    <citation type="submission" date="2021-03" db="EMBL/GenBank/DDBJ databases">
        <authorList>
            <person name="Tagirdzhanova G."/>
        </authorList>
    </citation>
    <scope>NUCLEOTIDE SEQUENCE</scope>
</reference>
<dbReference type="PANTHER" id="PTHR39290:SF6">
    <property type="entry name" value="S-ADENOSYL-L-METHIONINE-DEPENDENT METHYLTRANSFERASES SUPERFAMILY PROTEIN"/>
    <property type="match status" value="1"/>
</dbReference>
<dbReference type="PANTHER" id="PTHR39290">
    <property type="entry name" value="C3H1-TYPE DOMAIN-CONTAINING PROTEIN-RELATED"/>
    <property type="match status" value="1"/>
</dbReference>
<dbReference type="SUPFAM" id="SSF53335">
    <property type="entry name" value="S-adenosyl-L-methionine-dependent methyltransferases"/>
    <property type="match status" value="2"/>
</dbReference>
<evidence type="ECO:0000313" key="2">
    <source>
        <dbReference type="Proteomes" id="UP000664534"/>
    </source>
</evidence>
<accession>A0A8H3ISX4</accession>
<dbReference type="InterPro" id="IPR029063">
    <property type="entry name" value="SAM-dependent_MTases_sf"/>
</dbReference>
<dbReference type="AlphaFoldDB" id="A0A8H3ISX4"/>
<dbReference type="EMBL" id="CAJPDT010000058">
    <property type="protein sequence ID" value="CAF9930608.1"/>
    <property type="molecule type" value="Genomic_DNA"/>
</dbReference>
<proteinExistence type="predicted"/>
<dbReference type="Proteomes" id="UP000664534">
    <property type="component" value="Unassembled WGS sequence"/>
</dbReference>
<protein>
    <submittedName>
        <fullName evidence="1">Uncharacterized protein</fullName>
    </submittedName>
</protein>